<proteinExistence type="inferred from homology"/>
<dbReference type="FunFam" id="2.60.40.1180:FF:000002">
    <property type="entry name" value="1,4-alpha-glucan branching enzyme GlgB"/>
    <property type="match status" value="1"/>
</dbReference>
<comment type="similarity">
    <text evidence="4 10">Belongs to the glycosyl hydrolase 13 family. GlgB subfamily.</text>
</comment>
<dbReference type="Proteomes" id="UP000199328">
    <property type="component" value="Unassembled WGS sequence"/>
</dbReference>
<organism evidence="13 14">
    <name type="scientific">Meinhardsimonia xiamenensis</name>
    <dbReference type="NCBI Taxonomy" id="990712"/>
    <lineage>
        <taxon>Bacteria</taxon>
        <taxon>Pseudomonadati</taxon>
        <taxon>Pseudomonadota</taxon>
        <taxon>Alphaproteobacteria</taxon>
        <taxon>Rhodobacterales</taxon>
        <taxon>Paracoccaceae</taxon>
        <taxon>Meinhardsimonia</taxon>
    </lineage>
</organism>
<comment type="function">
    <text evidence="2 10">Catalyzes the formation of the alpha-1,6-glucosidic linkages in glycogen by scission of a 1,4-alpha-linked oligosaccharide from growing alpha-1,4-glucan chains and the subsequent attachment of the oligosaccharide to the alpha-1,6 position.</text>
</comment>
<evidence type="ECO:0000256" key="8">
    <source>
        <dbReference type="ARBA" id="ARBA00023056"/>
    </source>
</evidence>
<evidence type="ECO:0000313" key="14">
    <source>
        <dbReference type="Proteomes" id="UP000199328"/>
    </source>
</evidence>
<dbReference type="Pfam" id="PF02922">
    <property type="entry name" value="CBM_48"/>
    <property type="match status" value="1"/>
</dbReference>
<dbReference type="CDD" id="cd02855">
    <property type="entry name" value="E_set_GBE_prok_N"/>
    <property type="match status" value="1"/>
</dbReference>
<keyword evidence="5 10" id="KW-0321">Glycogen metabolism</keyword>
<dbReference type="PANTHER" id="PTHR43651:SF3">
    <property type="entry name" value="1,4-ALPHA-GLUCAN-BRANCHING ENZYME"/>
    <property type="match status" value="1"/>
</dbReference>
<evidence type="ECO:0000259" key="12">
    <source>
        <dbReference type="SMART" id="SM00642"/>
    </source>
</evidence>
<evidence type="ECO:0000256" key="10">
    <source>
        <dbReference type="HAMAP-Rule" id="MF_00685"/>
    </source>
</evidence>
<keyword evidence="6 10" id="KW-0328">Glycosyltransferase</keyword>
<evidence type="ECO:0000256" key="3">
    <source>
        <dbReference type="ARBA" id="ARBA00004964"/>
    </source>
</evidence>
<dbReference type="Gene3D" id="2.60.40.1180">
    <property type="entry name" value="Golgi alpha-mannosidase II"/>
    <property type="match status" value="1"/>
</dbReference>
<comment type="catalytic activity">
    <reaction evidence="1 10">
        <text>Transfers a segment of a (1-&gt;4)-alpha-D-glucan chain to a primary hydroxy group in a similar glucan chain.</text>
        <dbReference type="EC" id="2.4.1.18"/>
    </reaction>
</comment>
<dbReference type="SUPFAM" id="SSF81296">
    <property type="entry name" value="E set domains"/>
    <property type="match status" value="1"/>
</dbReference>
<dbReference type="GO" id="GO:0043169">
    <property type="term" value="F:cation binding"/>
    <property type="evidence" value="ECO:0007669"/>
    <property type="project" value="InterPro"/>
</dbReference>
<dbReference type="Pfam" id="PF22019">
    <property type="entry name" value="GlgB_N"/>
    <property type="match status" value="1"/>
</dbReference>
<dbReference type="FunFam" id="3.20.20.80:FF:000003">
    <property type="entry name" value="1,4-alpha-glucan branching enzyme GlgB"/>
    <property type="match status" value="1"/>
</dbReference>
<keyword evidence="9 10" id="KW-0119">Carbohydrate metabolism</keyword>
<dbReference type="InterPro" id="IPR006047">
    <property type="entry name" value="GH13_cat_dom"/>
</dbReference>
<dbReference type="InterPro" id="IPR044143">
    <property type="entry name" value="GlgB_N_E_set_prok"/>
</dbReference>
<dbReference type="InterPro" id="IPR013780">
    <property type="entry name" value="Glyco_hydro_b"/>
</dbReference>
<sequence>MSRSAGIRVESLFPPREAALALVEGRHGDPFALLGPHERGGRRCVTAFDPGAEAMWLVTGRGTLTEMTAVPGAPGLFVGPLSPRARRYRLRGANAHGTWEIEDPYRFGPVLGEMDEYLIAEGTHLRLWHALGAHLREIDGVKGVSFAVWAPNAERVSVVGDFNLWDGRRHPMRRRGGSGVWEIFIPGLAEGAVYKYEIRARGGAILPLKADPVGFGAEHPPATASVVRRPGWDGWQDGRWMQERGARQSVDAPISIYEVHLGSWRRADEGRRPLSYLELAETLVPYAAEMGFTHLELLPVSEHPFDGSWGYQPIGLYAPTIRHGTPQEFAALVDAAHRAGLGVILDWVPGHFPTDVHGLARFDGTALYEHEDPREGFHRDWNTLIYNYGRVEVANYLVSNALYWLEEYHADGLRVDAVASMLYRDYSRPPGEWIPNRDGGRENYEAIAFLQRTNTVCYREAPGIATWAEESTAWPGVTRAVDHGGLGFGYKWNMGWMNDTLRYMAHEPIHRRFHHHDMTFGLTYAWSENYVLPLSHDEVVHGKGSLIAKMPGPDPDKFANLRAYFGFMWAHPGKKLLFMGGEFAQWAEWDHARSLDWHLLEDSPQAHLHRGVQRLVRDLNTLYRATPALHVHDTRPQGFRWLEVNDAENSVYAWLRFGQPGDAPVAVVANFTPVERVGYRIGLPRAGRWREVMNTDAAIYGGGNRGNMGGVTAEERPWHDQPASTVVTLPPLSVIMLMPE</sequence>
<dbReference type="EMBL" id="FNFV01000005">
    <property type="protein sequence ID" value="SDK82616.1"/>
    <property type="molecule type" value="Genomic_DNA"/>
</dbReference>
<dbReference type="GO" id="GO:0004553">
    <property type="term" value="F:hydrolase activity, hydrolyzing O-glycosyl compounds"/>
    <property type="evidence" value="ECO:0007669"/>
    <property type="project" value="InterPro"/>
</dbReference>
<comment type="pathway">
    <text evidence="3 10">Glycan biosynthesis; glycogen biosynthesis.</text>
</comment>
<dbReference type="SUPFAM" id="SSF51011">
    <property type="entry name" value="Glycosyl hydrolase domain"/>
    <property type="match status" value="1"/>
</dbReference>
<dbReference type="CDD" id="cd11322">
    <property type="entry name" value="AmyAc_Glg_BE"/>
    <property type="match status" value="1"/>
</dbReference>
<dbReference type="InterPro" id="IPR013783">
    <property type="entry name" value="Ig-like_fold"/>
</dbReference>
<dbReference type="Gene3D" id="3.20.20.80">
    <property type="entry name" value="Glycosidases"/>
    <property type="match status" value="1"/>
</dbReference>
<dbReference type="STRING" id="990712.SAMN05216257_1057"/>
<dbReference type="SUPFAM" id="SSF51445">
    <property type="entry name" value="(Trans)glycosidases"/>
    <property type="match status" value="1"/>
</dbReference>
<keyword evidence="7 10" id="KW-0808">Transferase</keyword>
<dbReference type="Gene3D" id="2.60.40.10">
    <property type="entry name" value="Immunoglobulins"/>
    <property type="match status" value="1"/>
</dbReference>
<evidence type="ECO:0000256" key="9">
    <source>
        <dbReference type="ARBA" id="ARBA00023277"/>
    </source>
</evidence>
<reference evidence="14" key="1">
    <citation type="submission" date="2016-10" db="EMBL/GenBank/DDBJ databases">
        <authorList>
            <person name="Varghese N."/>
            <person name="Submissions S."/>
        </authorList>
    </citation>
    <scope>NUCLEOTIDE SEQUENCE [LARGE SCALE GENOMIC DNA]</scope>
    <source>
        <strain evidence="14">CGMCC 1.10789</strain>
    </source>
</reference>
<dbReference type="InterPro" id="IPR014756">
    <property type="entry name" value="Ig_E-set"/>
</dbReference>
<evidence type="ECO:0000256" key="4">
    <source>
        <dbReference type="ARBA" id="ARBA00009000"/>
    </source>
</evidence>
<evidence type="ECO:0000313" key="13">
    <source>
        <dbReference type="EMBL" id="SDK82616.1"/>
    </source>
</evidence>
<dbReference type="InterPro" id="IPR017853">
    <property type="entry name" value="GH"/>
</dbReference>
<dbReference type="AlphaFoldDB" id="A0A1G9F2F6"/>
<dbReference type="NCBIfam" id="TIGR01515">
    <property type="entry name" value="branching_enzym"/>
    <property type="match status" value="1"/>
</dbReference>
<dbReference type="GO" id="GO:0005829">
    <property type="term" value="C:cytosol"/>
    <property type="evidence" value="ECO:0007669"/>
    <property type="project" value="TreeGrafter"/>
</dbReference>
<feature type="active site" description="Proton donor" evidence="10 11">
    <location>
        <position position="469"/>
    </location>
</feature>
<evidence type="ECO:0000256" key="6">
    <source>
        <dbReference type="ARBA" id="ARBA00022676"/>
    </source>
</evidence>
<evidence type="ECO:0000256" key="11">
    <source>
        <dbReference type="PIRSR" id="PIRSR000463-1"/>
    </source>
</evidence>
<name>A0A1G9F2F6_9RHOB</name>
<evidence type="ECO:0000256" key="2">
    <source>
        <dbReference type="ARBA" id="ARBA00002953"/>
    </source>
</evidence>
<dbReference type="EC" id="2.4.1.18" evidence="10"/>
<dbReference type="InterPro" id="IPR004193">
    <property type="entry name" value="Glyco_hydro_13_N"/>
</dbReference>
<dbReference type="PANTHER" id="PTHR43651">
    <property type="entry name" value="1,4-ALPHA-GLUCAN-BRANCHING ENZYME"/>
    <property type="match status" value="1"/>
</dbReference>
<dbReference type="InterPro" id="IPR006048">
    <property type="entry name" value="A-amylase/branching_C"/>
</dbReference>
<dbReference type="HAMAP" id="MF_00685">
    <property type="entry name" value="GlgB"/>
    <property type="match status" value="1"/>
</dbReference>
<evidence type="ECO:0000256" key="1">
    <source>
        <dbReference type="ARBA" id="ARBA00000826"/>
    </source>
</evidence>
<dbReference type="OrthoDB" id="9800174at2"/>
<dbReference type="SMART" id="SM00642">
    <property type="entry name" value="Aamy"/>
    <property type="match status" value="1"/>
</dbReference>
<comment type="subunit">
    <text evidence="10">Monomer.</text>
</comment>
<evidence type="ECO:0000256" key="7">
    <source>
        <dbReference type="ARBA" id="ARBA00022679"/>
    </source>
</evidence>
<dbReference type="Pfam" id="PF02806">
    <property type="entry name" value="Alpha-amylase_C"/>
    <property type="match status" value="1"/>
</dbReference>
<gene>
    <name evidence="10" type="primary">glgB</name>
    <name evidence="13" type="ORF">SAMN05216257_1057</name>
</gene>
<dbReference type="PIRSF" id="PIRSF000463">
    <property type="entry name" value="GlgB"/>
    <property type="match status" value="1"/>
</dbReference>
<dbReference type="GO" id="GO:0005978">
    <property type="term" value="P:glycogen biosynthetic process"/>
    <property type="evidence" value="ECO:0007669"/>
    <property type="project" value="UniProtKB-UniRule"/>
</dbReference>
<dbReference type="UniPathway" id="UPA00164"/>
<feature type="active site" description="Nucleophile" evidence="10 11">
    <location>
        <position position="416"/>
    </location>
</feature>
<dbReference type="InterPro" id="IPR006407">
    <property type="entry name" value="GlgB"/>
</dbReference>
<keyword evidence="8 10" id="KW-0320">Glycogen biosynthesis</keyword>
<dbReference type="RefSeq" id="WP_092500622.1">
    <property type="nucleotide sequence ID" value="NZ_FNFV01000005.1"/>
</dbReference>
<feature type="domain" description="Glycosyl hydrolase family 13 catalytic" evidence="12">
    <location>
        <begin position="258"/>
        <end position="609"/>
    </location>
</feature>
<dbReference type="InterPro" id="IPR054169">
    <property type="entry name" value="GlgB_N"/>
</dbReference>
<dbReference type="NCBIfam" id="NF008967">
    <property type="entry name" value="PRK12313.1"/>
    <property type="match status" value="1"/>
</dbReference>
<dbReference type="InterPro" id="IPR037439">
    <property type="entry name" value="Branching_enzy"/>
</dbReference>
<protein>
    <recommendedName>
        <fullName evidence="10">1,4-alpha-glucan branching enzyme GlgB</fullName>
        <ecNumber evidence="10">2.4.1.18</ecNumber>
    </recommendedName>
    <alternativeName>
        <fullName evidence="10">1,4-alpha-D-glucan:1,4-alpha-D-glucan 6-glucosyl-transferase</fullName>
    </alternativeName>
    <alternativeName>
        <fullName evidence="10">Alpha-(1-&gt;4)-glucan branching enzyme</fullName>
    </alternativeName>
    <alternativeName>
        <fullName evidence="10">Glycogen branching enzyme</fullName>
        <shortName evidence="10">BE</shortName>
    </alternativeName>
</protein>
<keyword evidence="14" id="KW-1185">Reference proteome</keyword>
<dbReference type="GO" id="GO:0003844">
    <property type="term" value="F:1,4-alpha-glucan branching enzyme activity"/>
    <property type="evidence" value="ECO:0007669"/>
    <property type="project" value="UniProtKB-UniRule"/>
</dbReference>
<dbReference type="FunFam" id="2.60.40.10:FF:000169">
    <property type="entry name" value="1,4-alpha-glucan branching enzyme GlgB"/>
    <property type="match status" value="1"/>
</dbReference>
<accession>A0A1G9F2F6</accession>
<dbReference type="NCBIfam" id="NF003811">
    <property type="entry name" value="PRK05402.1"/>
    <property type="match status" value="1"/>
</dbReference>
<evidence type="ECO:0000256" key="5">
    <source>
        <dbReference type="ARBA" id="ARBA00022600"/>
    </source>
</evidence>